<evidence type="ECO:0000313" key="2">
    <source>
        <dbReference type="EMBL" id="QSB16503.1"/>
    </source>
</evidence>
<reference evidence="2" key="1">
    <citation type="submission" date="2021-02" db="EMBL/GenBank/DDBJ databases">
        <title>Natrosporangium hydrolyticum gen. nov., sp. nov, a haloalkaliphilic actinobacterium from a soda solonchak soil.</title>
        <authorList>
            <person name="Sorokin D.Y."/>
            <person name="Khijniak T.V."/>
            <person name="Zakharycheva A.P."/>
            <person name="Boueva O.V."/>
            <person name="Ariskina E.V."/>
            <person name="Hahnke R.L."/>
            <person name="Bunk B."/>
            <person name="Sproer C."/>
            <person name="Schumann P."/>
            <person name="Evtushenko L.I."/>
            <person name="Kublanov I.V."/>
        </authorList>
    </citation>
    <scope>NUCLEOTIDE SEQUENCE</scope>
    <source>
        <strain evidence="2">DSM 106523</strain>
    </source>
</reference>
<dbReference type="EMBL" id="CP070499">
    <property type="protein sequence ID" value="QSB16503.1"/>
    <property type="molecule type" value="Genomic_DNA"/>
</dbReference>
<dbReference type="KEGG" id="nhy:JQS43_09615"/>
<dbReference type="Proteomes" id="UP000662857">
    <property type="component" value="Chromosome"/>
</dbReference>
<keyword evidence="3" id="KW-1185">Reference proteome</keyword>
<organism evidence="2 3">
    <name type="scientific">Natronosporangium hydrolyticum</name>
    <dbReference type="NCBI Taxonomy" id="2811111"/>
    <lineage>
        <taxon>Bacteria</taxon>
        <taxon>Bacillati</taxon>
        <taxon>Actinomycetota</taxon>
        <taxon>Actinomycetes</taxon>
        <taxon>Micromonosporales</taxon>
        <taxon>Micromonosporaceae</taxon>
        <taxon>Natronosporangium</taxon>
    </lineage>
</organism>
<feature type="region of interest" description="Disordered" evidence="1">
    <location>
        <begin position="244"/>
        <end position="263"/>
    </location>
</feature>
<proteinExistence type="predicted"/>
<evidence type="ECO:0000313" key="3">
    <source>
        <dbReference type="Proteomes" id="UP000662857"/>
    </source>
</evidence>
<accession>A0A895YMG6</accession>
<name>A0A895YMG6_9ACTN</name>
<evidence type="ECO:0000256" key="1">
    <source>
        <dbReference type="SAM" id="MobiDB-lite"/>
    </source>
</evidence>
<protein>
    <submittedName>
        <fullName evidence="2">Uncharacterized protein</fullName>
    </submittedName>
</protein>
<dbReference type="AlphaFoldDB" id="A0A895YMG6"/>
<gene>
    <name evidence="2" type="ORF">JQS43_09615</name>
</gene>
<sequence>MTQSTWRQWWHDWWSPPVAEPTPTRQLSASSFESRLPSALPGAPFEAWFTVEWYNTTPAEATDHEQLAEAVRAWAAAITARDVPSDVPAVQTRLAQRLAATRSLPGTDLVLVAGSVTLDAPAASRRAALQWEELHRELALDRLRREVERNELRYLREVFTRPEVARSYWLRHHPEALDELLSDRFEQIAERLGQTPEDPQQTIATLLREFLTGLGQEERRYLLDQLAAVFAAFRRSDLGDRLGTVGQMTAAPPTPNGPLAGHT</sequence>
<dbReference type="RefSeq" id="WP_239678724.1">
    <property type="nucleotide sequence ID" value="NZ_CP070499.1"/>
</dbReference>